<sequence length="344" mass="37795">MDVRALRFSDLRFLLVLLIPALTLDAVVHHPQTAPLATALIWLTIAVVEATSPALARSPAPAAPGSPLPWLLRLYVPLQLALLAAGLHAAWLASWPTVFGIAFAVGFVTGAYGITFAHELGHGRRRADRALAWVLMGTVAYPQFMVEHYRGHHARAATHDDPATARFGESLWRFLPRTLAGNFLGAWRLEAQQLARLRRGWWTSPLAWWTAAAVAFTGLLAGAGLWKPLAFWVLQAAFAVYLLESVNYLEHYGLQRREGPDGRPEPFGAAHAWNADHAISNTLLANLQRHSDHHMHAWKPFPELGAMPEAPQLPTGYAGTILLAAVPPLWFRVMHPRLAARAAA</sequence>
<keyword evidence="10" id="KW-0503">Monooxygenase</keyword>
<evidence type="ECO:0000259" key="13">
    <source>
        <dbReference type="Pfam" id="PF00487"/>
    </source>
</evidence>
<evidence type="ECO:0000313" key="15">
    <source>
        <dbReference type="Proteomes" id="UP000608513"/>
    </source>
</evidence>
<keyword evidence="5 12" id="KW-0812">Transmembrane</keyword>
<evidence type="ECO:0000256" key="8">
    <source>
        <dbReference type="ARBA" id="ARBA00023002"/>
    </source>
</evidence>
<feature type="transmembrane region" description="Helical" evidence="12">
    <location>
        <begin position="97"/>
        <end position="117"/>
    </location>
</feature>
<gene>
    <name evidence="14" type="ORF">H8N03_20345</name>
</gene>
<dbReference type="PANTHER" id="PTHR38674:SF1">
    <property type="entry name" value="ALKANE 1-MONOOXYGENASE 1"/>
    <property type="match status" value="1"/>
</dbReference>
<dbReference type="Pfam" id="PF00487">
    <property type="entry name" value="FA_desaturase"/>
    <property type="match status" value="1"/>
</dbReference>
<evidence type="ECO:0000256" key="4">
    <source>
        <dbReference type="ARBA" id="ARBA00022519"/>
    </source>
</evidence>
<evidence type="ECO:0000256" key="1">
    <source>
        <dbReference type="ARBA" id="ARBA00004429"/>
    </source>
</evidence>
<evidence type="ECO:0000313" key="14">
    <source>
        <dbReference type="EMBL" id="MBC5785309.1"/>
    </source>
</evidence>
<feature type="transmembrane region" description="Helical" evidence="12">
    <location>
        <begin position="36"/>
        <end position="56"/>
    </location>
</feature>
<keyword evidence="4" id="KW-0997">Cell inner membrane</keyword>
<evidence type="ECO:0000256" key="5">
    <source>
        <dbReference type="ARBA" id="ARBA00022692"/>
    </source>
</evidence>
<keyword evidence="9" id="KW-0408">Iron</keyword>
<dbReference type="GO" id="GO:0046872">
    <property type="term" value="F:metal ion binding"/>
    <property type="evidence" value="ECO:0007669"/>
    <property type="project" value="UniProtKB-KW"/>
</dbReference>
<feature type="domain" description="Fatty acid desaturase" evidence="13">
    <location>
        <begin position="94"/>
        <end position="308"/>
    </location>
</feature>
<evidence type="ECO:0000256" key="9">
    <source>
        <dbReference type="ARBA" id="ARBA00023004"/>
    </source>
</evidence>
<dbReference type="GO" id="GO:0005886">
    <property type="term" value="C:plasma membrane"/>
    <property type="evidence" value="ECO:0007669"/>
    <property type="project" value="UniProtKB-SubCell"/>
</dbReference>
<dbReference type="PANTHER" id="PTHR38674">
    <property type="entry name" value="ALKANE 1-MONOOXYGENASE 1"/>
    <property type="match status" value="1"/>
</dbReference>
<keyword evidence="11 12" id="KW-0472">Membrane</keyword>
<dbReference type="CDD" id="cd03512">
    <property type="entry name" value="Alkane-hydroxylase"/>
    <property type="match status" value="1"/>
</dbReference>
<dbReference type="RefSeq" id="WP_187078063.1">
    <property type="nucleotide sequence ID" value="NZ_JACORT010000010.1"/>
</dbReference>
<evidence type="ECO:0000256" key="10">
    <source>
        <dbReference type="ARBA" id="ARBA00023033"/>
    </source>
</evidence>
<dbReference type="GO" id="GO:0006629">
    <property type="term" value="P:lipid metabolic process"/>
    <property type="evidence" value="ECO:0007669"/>
    <property type="project" value="InterPro"/>
</dbReference>
<proteinExistence type="inferred from homology"/>
<comment type="subcellular location">
    <subcellularLocation>
        <location evidence="1">Cell inner membrane</location>
        <topology evidence="1">Multi-pass membrane protein</topology>
    </subcellularLocation>
</comment>
<comment type="caution">
    <text evidence="14">The sequence shown here is derived from an EMBL/GenBank/DDBJ whole genome shotgun (WGS) entry which is preliminary data.</text>
</comment>
<evidence type="ECO:0000256" key="12">
    <source>
        <dbReference type="SAM" id="Phobius"/>
    </source>
</evidence>
<dbReference type="InterPro" id="IPR005804">
    <property type="entry name" value="FA_desaturase_dom"/>
</dbReference>
<name>A0A923MVB2_9BURK</name>
<feature type="transmembrane region" description="Helical" evidence="12">
    <location>
        <begin position="232"/>
        <end position="249"/>
    </location>
</feature>
<feature type="transmembrane region" description="Helical" evidence="12">
    <location>
        <begin position="68"/>
        <end position="91"/>
    </location>
</feature>
<dbReference type="GO" id="GO:0004497">
    <property type="term" value="F:monooxygenase activity"/>
    <property type="evidence" value="ECO:0007669"/>
    <property type="project" value="UniProtKB-KW"/>
</dbReference>
<keyword evidence="8" id="KW-0560">Oxidoreductase</keyword>
<dbReference type="InterPro" id="IPR033885">
    <property type="entry name" value="AlkB/XylM"/>
</dbReference>
<accession>A0A923MVB2</accession>
<keyword evidence="6" id="KW-0479">Metal-binding</keyword>
<dbReference type="AlphaFoldDB" id="A0A923MVB2"/>
<evidence type="ECO:0000256" key="6">
    <source>
        <dbReference type="ARBA" id="ARBA00022723"/>
    </source>
</evidence>
<protein>
    <submittedName>
        <fullName evidence="14">Alkane 1-monooxygenase</fullName>
    </submittedName>
</protein>
<keyword evidence="15" id="KW-1185">Reference proteome</keyword>
<evidence type="ECO:0000256" key="2">
    <source>
        <dbReference type="ARBA" id="ARBA00010823"/>
    </source>
</evidence>
<dbReference type="Proteomes" id="UP000608513">
    <property type="component" value="Unassembled WGS sequence"/>
</dbReference>
<feature type="transmembrane region" description="Helical" evidence="12">
    <location>
        <begin position="206"/>
        <end position="226"/>
    </location>
</feature>
<keyword evidence="7 12" id="KW-1133">Transmembrane helix</keyword>
<keyword evidence="3" id="KW-1003">Cell membrane</keyword>
<evidence type="ECO:0000256" key="7">
    <source>
        <dbReference type="ARBA" id="ARBA00022989"/>
    </source>
</evidence>
<dbReference type="EMBL" id="JACORT010000010">
    <property type="protein sequence ID" value="MBC5785309.1"/>
    <property type="molecule type" value="Genomic_DNA"/>
</dbReference>
<evidence type="ECO:0000256" key="11">
    <source>
        <dbReference type="ARBA" id="ARBA00023136"/>
    </source>
</evidence>
<organism evidence="14 15">
    <name type="scientific">Ramlibacter cellulosilyticus</name>
    <dbReference type="NCBI Taxonomy" id="2764187"/>
    <lineage>
        <taxon>Bacteria</taxon>
        <taxon>Pseudomonadati</taxon>
        <taxon>Pseudomonadota</taxon>
        <taxon>Betaproteobacteria</taxon>
        <taxon>Burkholderiales</taxon>
        <taxon>Comamonadaceae</taxon>
        <taxon>Ramlibacter</taxon>
    </lineage>
</organism>
<evidence type="ECO:0000256" key="3">
    <source>
        <dbReference type="ARBA" id="ARBA00022475"/>
    </source>
</evidence>
<comment type="similarity">
    <text evidence="2">Belongs to the fatty acid desaturase type 1 family. AlkB subfamily.</text>
</comment>
<reference evidence="14" key="1">
    <citation type="submission" date="2020-08" db="EMBL/GenBank/DDBJ databases">
        <title>Ramlibacter sp. USB13 16S ribosomal RNA gene genome sequencing and assembly.</title>
        <authorList>
            <person name="Kang M."/>
        </authorList>
    </citation>
    <scope>NUCLEOTIDE SEQUENCE</scope>
    <source>
        <strain evidence="14">USB13</strain>
    </source>
</reference>